<evidence type="ECO:0000256" key="2">
    <source>
        <dbReference type="ARBA" id="ARBA00022670"/>
    </source>
</evidence>
<evidence type="ECO:0000256" key="1">
    <source>
        <dbReference type="ARBA" id="ARBA00011073"/>
    </source>
</evidence>
<dbReference type="RefSeq" id="WP_203882905.1">
    <property type="nucleotide sequence ID" value="NZ_BAABHH010000016.1"/>
</dbReference>
<dbReference type="PANTHER" id="PTHR43806:SF11">
    <property type="entry name" value="CEREVISIN-RELATED"/>
    <property type="match status" value="1"/>
</dbReference>
<comment type="caution">
    <text evidence="7">The sequence shown here is derived from an EMBL/GenBank/DDBJ whole genome shotgun (WGS) entry which is preliminary data.</text>
</comment>
<dbReference type="GO" id="GO:0004252">
    <property type="term" value="F:serine-type endopeptidase activity"/>
    <property type="evidence" value="ECO:0007669"/>
    <property type="project" value="UniProtKB-UniRule"/>
</dbReference>
<keyword evidence="2 5" id="KW-0645">Protease</keyword>
<dbReference type="InterPro" id="IPR036852">
    <property type="entry name" value="Peptidase_S8/S53_dom_sf"/>
</dbReference>
<keyword evidence="8" id="KW-1185">Reference proteome</keyword>
<dbReference type="PANTHER" id="PTHR43806">
    <property type="entry name" value="PEPTIDASE S8"/>
    <property type="match status" value="1"/>
</dbReference>
<reference evidence="7 8" key="1">
    <citation type="submission" date="2021-01" db="EMBL/GenBank/DDBJ databases">
        <title>Whole genome shotgun sequence of Planotetraspora kaengkrachanensis NBRC 104272.</title>
        <authorList>
            <person name="Komaki H."/>
            <person name="Tamura T."/>
        </authorList>
    </citation>
    <scope>NUCLEOTIDE SEQUENCE [LARGE SCALE GENOMIC DNA]</scope>
    <source>
        <strain evidence="7 8">NBRC 104272</strain>
    </source>
</reference>
<evidence type="ECO:0000256" key="3">
    <source>
        <dbReference type="ARBA" id="ARBA00022801"/>
    </source>
</evidence>
<dbReference type="EMBL" id="BONV01000009">
    <property type="protein sequence ID" value="GIG79440.1"/>
    <property type="molecule type" value="Genomic_DNA"/>
</dbReference>
<feature type="domain" description="Peptidase S8/S53" evidence="6">
    <location>
        <begin position="165"/>
        <end position="406"/>
    </location>
</feature>
<sequence length="437" mass="46195">MNVERQIRTGCEAYADDQFVVELAHQRMVTDMIEEWAGRGGDPAPDKAWAEHDRSEPLGLALLDLPGLPAVDSVLRADPELLAEAQAAQDRGYLGEMVPAVDLLLFALRKRARDQYGGWNVTVGKHRLLDGVEGSPYTGGAGIEVPQAAEAFALPGSTDAGARPVRVAILDSRIAAHPALAGRYLASSGALLPAGAQEPPSSLAGHCTFVAGLILQRAPDAELLIRSVLSDDGVSVSSWDVAKKMIGFLDEDVDLLNLSFGCTTVDHAVPLVLARAVERLAPRMLLVAAAGNHGAARPSHDGQVTAATPVWPAACDEVVAVGSFAAGSLEERAPFSPNLPWVDLIAPGEQVRSLYLDGDVRLRVREEGGLVDSGLSRFAGFAIWSGTSFAAAAASGEIARLAQDRRIGVQEAIRLVREPGETSPLSQGDVRPFVVEH</sequence>
<dbReference type="Gene3D" id="3.40.50.200">
    <property type="entry name" value="Peptidase S8/S53 domain"/>
    <property type="match status" value="1"/>
</dbReference>
<dbReference type="InterPro" id="IPR050131">
    <property type="entry name" value="Peptidase_S8_subtilisin-like"/>
</dbReference>
<feature type="active site" description="Charge relay system" evidence="5">
    <location>
        <position position="206"/>
    </location>
</feature>
<dbReference type="SUPFAM" id="SSF52743">
    <property type="entry name" value="Subtilisin-like"/>
    <property type="match status" value="1"/>
</dbReference>
<dbReference type="GO" id="GO:0006508">
    <property type="term" value="P:proteolysis"/>
    <property type="evidence" value="ECO:0007669"/>
    <property type="project" value="UniProtKB-KW"/>
</dbReference>
<dbReference type="Proteomes" id="UP000630097">
    <property type="component" value="Unassembled WGS sequence"/>
</dbReference>
<dbReference type="Pfam" id="PF00082">
    <property type="entry name" value="Peptidase_S8"/>
    <property type="match status" value="1"/>
</dbReference>
<evidence type="ECO:0000313" key="7">
    <source>
        <dbReference type="EMBL" id="GIG79440.1"/>
    </source>
</evidence>
<evidence type="ECO:0000256" key="4">
    <source>
        <dbReference type="ARBA" id="ARBA00022825"/>
    </source>
</evidence>
<evidence type="ECO:0000313" key="8">
    <source>
        <dbReference type="Proteomes" id="UP000630097"/>
    </source>
</evidence>
<evidence type="ECO:0000259" key="6">
    <source>
        <dbReference type="Pfam" id="PF00082"/>
    </source>
</evidence>
<evidence type="ECO:0000256" key="5">
    <source>
        <dbReference type="PROSITE-ProRule" id="PRU01240"/>
    </source>
</evidence>
<comment type="similarity">
    <text evidence="1 5">Belongs to the peptidase S8 family.</text>
</comment>
<keyword evidence="3 5" id="KW-0378">Hydrolase</keyword>
<proteinExistence type="inferred from homology"/>
<gene>
    <name evidence="7" type="ORF">Pka01_25670</name>
</gene>
<accession>A0A8J3M865</accession>
<dbReference type="InterPro" id="IPR000209">
    <property type="entry name" value="Peptidase_S8/S53_dom"/>
</dbReference>
<protein>
    <recommendedName>
        <fullName evidence="6">Peptidase S8/S53 domain-containing protein</fullName>
    </recommendedName>
</protein>
<feature type="active site" description="Charge relay system" evidence="5">
    <location>
        <position position="171"/>
    </location>
</feature>
<keyword evidence="4 5" id="KW-0720">Serine protease</keyword>
<organism evidence="7 8">
    <name type="scientific">Planotetraspora kaengkrachanensis</name>
    <dbReference type="NCBI Taxonomy" id="575193"/>
    <lineage>
        <taxon>Bacteria</taxon>
        <taxon>Bacillati</taxon>
        <taxon>Actinomycetota</taxon>
        <taxon>Actinomycetes</taxon>
        <taxon>Streptosporangiales</taxon>
        <taxon>Streptosporangiaceae</taxon>
        <taxon>Planotetraspora</taxon>
    </lineage>
</organism>
<dbReference type="AlphaFoldDB" id="A0A8J3M865"/>
<name>A0A8J3M865_9ACTN</name>
<feature type="active site" description="Charge relay system" evidence="5">
    <location>
        <position position="388"/>
    </location>
</feature>
<dbReference type="PROSITE" id="PS51892">
    <property type="entry name" value="SUBTILASE"/>
    <property type="match status" value="1"/>
</dbReference>